<dbReference type="AlphaFoldDB" id="A9DMP0"/>
<dbReference type="PANTHER" id="PTHR12558:SF13">
    <property type="entry name" value="CELL DIVISION CYCLE PROTEIN 27 HOMOLOG"/>
    <property type="match status" value="1"/>
</dbReference>
<reference evidence="2 3" key="1">
    <citation type="journal article" date="2011" name="J. Bacteriol.">
        <title>Genome sequence of the algicidal bacterium Kordia algicida OT-1.</title>
        <authorList>
            <person name="Lee H.S."/>
            <person name="Kang S.G."/>
            <person name="Kwon K.K."/>
            <person name="Lee J.H."/>
            <person name="Kim S.J."/>
        </authorList>
    </citation>
    <scope>NUCLEOTIDE SEQUENCE [LARGE SCALE GENOMIC DNA]</scope>
    <source>
        <strain evidence="2 3">OT-1</strain>
    </source>
</reference>
<evidence type="ECO:0000313" key="3">
    <source>
        <dbReference type="Proteomes" id="UP000002945"/>
    </source>
</evidence>
<dbReference type="eggNOG" id="COG0457">
    <property type="taxonomic scope" value="Bacteria"/>
</dbReference>
<dbReference type="EMBL" id="ABIB01000002">
    <property type="protein sequence ID" value="EDP97754.1"/>
    <property type="molecule type" value="Genomic_DNA"/>
</dbReference>
<gene>
    <name evidence="2" type="ORF">KAOT1_21367</name>
</gene>
<dbReference type="HOGENOM" id="CLU_075781_0_0_10"/>
<dbReference type="PROSITE" id="PS50005">
    <property type="entry name" value="TPR"/>
    <property type="match status" value="1"/>
</dbReference>
<evidence type="ECO:0000256" key="1">
    <source>
        <dbReference type="PROSITE-ProRule" id="PRU00339"/>
    </source>
</evidence>
<keyword evidence="1" id="KW-0802">TPR repeat</keyword>
<sequence length="329" mass="38507">MITAYVIENRKRMKYYFLVFLCLPMLLFSQATKENIEQLFEQKQYSKAEDILKTAVKNSPNDPVLIELLGDSYGYQKKWDEAIEIYERLVEMDDHNANYHYKYGGAMGMKALIVNKFRALGLIGDIKRSFNRAAELDPNHIDVRWAMVELYMQLPRLLGGSVKKSMKYANELENLSKVDGYLAKGYIYEYDDEPELAEKFYKKAIEVGGSLTCYDKLTKLYEKQDQPLKAIANIEKSHKKHQRNAMHYQIGKVAADYNIQLDKGEKCLYLYITHYTSKDGVPLSWAYYRLAQIFKHKGNKQKALEWIDKALAEKELKPFKEYKEVILEM</sequence>
<dbReference type="Pfam" id="PF14559">
    <property type="entry name" value="TPR_19"/>
    <property type="match status" value="1"/>
</dbReference>
<dbReference type="InterPro" id="IPR019734">
    <property type="entry name" value="TPR_rpt"/>
</dbReference>
<accession>A9DMP0</accession>
<dbReference type="Gene3D" id="1.25.40.10">
    <property type="entry name" value="Tetratricopeptide repeat domain"/>
    <property type="match status" value="2"/>
</dbReference>
<protein>
    <submittedName>
        <fullName evidence="2">Secreted TPR-repeat containing protein</fullName>
    </submittedName>
</protein>
<dbReference type="Pfam" id="PF13181">
    <property type="entry name" value="TPR_8"/>
    <property type="match status" value="2"/>
</dbReference>
<comment type="caution">
    <text evidence="2">The sequence shown here is derived from an EMBL/GenBank/DDBJ whole genome shotgun (WGS) entry which is preliminary data.</text>
</comment>
<name>A9DMP0_9FLAO</name>
<dbReference type="InterPro" id="IPR011990">
    <property type="entry name" value="TPR-like_helical_dom_sf"/>
</dbReference>
<organism evidence="2 3">
    <name type="scientific">Kordia algicida OT-1</name>
    <dbReference type="NCBI Taxonomy" id="391587"/>
    <lineage>
        <taxon>Bacteria</taxon>
        <taxon>Pseudomonadati</taxon>
        <taxon>Bacteroidota</taxon>
        <taxon>Flavobacteriia</taxon>
        <taxon>Flavobacteriales</taxon>
        <taxon>Flavobacteriaceae</taxon>
        <taxon>Kordia</taxon>
    </lineage>
</organism>
<dbReference type="Proteomes" id="UP000002945">
    <property type="component" value="Unassembled WGS sequence"/>
</dbReference>
<keyword evidence="3" id="KW-1185">Reference proteome</keyword>
<dbReference type="PANTHER" id="PTHR12558">
    <property type="entry name" value="CELL DIVISION CYCLE 16,23,27"/>
    <property type="match status" value="1"/>
</dbReference>
<feature type="repeat" description="TPR" evidence="1">
    <location>
        <begin position="63"/>
        <end position="96"/>
    </location>
</feature>
<dbReference type="SMART" id="SM00028">
    <property type="entry name" value="TPR"/>
    <property type="match status" value="4"/>
</dbReference>
<proteinExistence type="predicted"/>
<evidence type="ECO:0000313" key="2">
    <source>
        <dbReference type="EMBL" id="EDP97754.1"/>
    </source>
</evidence>
<dbReference type="STRING" id="391587.KAOT1_21367"/>
<dbReference type="SUPFAM" id="SSF48452">
    <property type="entry name" value="TPR-like"/>
    <property type="match status" value="1"/>
</dbReference>